<dbReference type="Proteomes" id="UP000697107">
    <property type="component" value="Unassembled WGS sequence"/>
</dbReference>
<gene>
    <name evidence="2" type="ORF">PC113_g18932</name>
    <name evidence="3" type="ORF">PC118_g18629</name>
    <name evidence="4" type="ORF">PC129_g17728</name>
</gene>
<dbReference type="AlphaFoldDB" id="A0A8T1K0C9"/>
<feature type="region of interest" description="Disordered" evidence="1">
    <location>
        <begin position="57"/>
        <end position="82"/>
    </location>
</feature>
<evidence type="ECO:0000313" key="5">
    <source>
        <dbReference type="Proteomes" id="UP000760860"/>
    </source>
</evidence>
<accession>A0A8T1K0C9</accession>
<evidence type="ECO:0000256" key="1">
    <source>
        <dbReference type="SAM" id="MobiDB-lite"/>
    </source>
</evidence>
<dbReference type="EMBL" id="RCML01000937">
    <property type="protein sequence ID" value="KAG2967361.1"/>
    <property type="molecule type" value="Genomic_DNA"/>
</dbReference>
<dbReference type="Proteomes" id="UP000760860">
    <property type="component" value="Unassembled WGS sequence"/>
</dbReference>
<reference evidence="4" key="1">
    <citation type="submission" date="2018-05" db="EMBL/GenBank/DDBJ databases">
        <title>Effector identification in a new, highly contiguous assembly of the strawberry crown rot pathogen Phytophthora cactorum.</title>
        <authorList>
            <person name="Armitage A.D."/>
            <person name="Nellist C.F."/>
            <person name="Bates H."/>
            <person name="Vickerstaff R.J."/>
            <person name="Harrison R.J."/>
        </authorList>
    </citation>
    <scope>NUCLEOTIDE SEQUENCE</scope>
    <source>
        <strain evidence="2">15-7</strain>
        <strain evidence="3">P415</strain>
        <strain evidence="4">P421</strain>
    </source>
</reference>
<dbReference type="Proteomes" id="UP000735874">
    <property type="component" value="Unassembled WGS sequence"/>
</dbReference>
<evidence type="ECO:0000313" key="3">
    <source>
        <dbReference type="EMBL" id="KAG2967361.1"/>
    </source>
</evidence>
<name>A0A8T1K0C9_9STRA</name>
<sequence length="82" mass="8270">MSELCKVACATGGTGGTRVFDVGAAGGTRMTLTTTSTSEFSIGNDELMGADVAIERADPREASTDPFSGCTPSRTGDMSDAA</sequence>
<evidence type="ECO:0000313" key="2">
    <source>
        <dbReference type="EMBL" id="KAG2841866.1"/>
    </source>
</evidence>
<dbReference type="EMBL" id="RCMG01000927">
    <property type="protein sequence ID" value="KAG2841866.1"/>
    <property type="molecule type" value="Genomic_DNA"/>
</dbReference>
<proteinExistence type="predicted"/>
<organism evidence="4 5">
    <name type="scientific">Phytophthora cactorum</name>
    <dbReference type="NCBI Taxonomy" id="29920"/>
    <lineage>
        <taxon>Eukaryota</taxon>
        <taxon>Sar</taxon>
        <taxon>Stramenopiles</taxon>
        <taxon>Oomycota</taxon>
        <taxon>Peronosporomycetes</taxon>
        <taxon>Peronosporales</taxon>
        <taxon>Peronosporaceae</taxon>
        <taxon>Phytophthora</taxon>
    </lineage>
</organism>
<dbReference type="EMBL" id="RCMV01000973">
    <property type="protein sequence ID" value="KAG3211290.1"/>
    <property type="molecule type" value="Genomic_DNA"/>
</dbReference>
<protein>
    <submittedName>
        <fullName evidence="4">Uncharacterized protein</fullName>
    </submittedName>
</protein>
<evidence type="ECO:0000313" key="4">
    <source>
        <dbReference type="EMBL" id="KAG3211290.1"/>
    </source>
</evidence>
<comment type="caution">
    <text evidence="4">The sequence shown here is derived from an EMBL/GenBank/DDBJ whole genome shotgun (WGS) entry which is preliminary data.</text>
</comment>